<name>A0A7W3ZTM5_9ACTN</name>
<dbReference type="EMBL" id="JABJXA010000074">
    <property type="protein sequence ID" value="MBB1259975.1"/>
    <property type="molecule type" value="Genomic_DNA"/>
</dbReference>
<dbReference type="GO" id="GO:0016791">
    <property type="term" value="F:phosphatase activity"/>
    <property type="evidence" value="ECO:0007669"/>
    <property type="project" value="TreeGrafter"/>
</dbReference>
<dbReference type="SMART" id="SM00855">
    <property type="entry name" value="PGAM"/>
    <property type="match status" value="1"/>
</dbReference>
<dbReference type="GO" id="GO:0005737">
    <property type="term" value="C:cytoplasm"/>
    <property type="evidence" value="ECO:0007669"/>
    <property type="project" value="TreeGrafter"/>
</dbReference>
<dbReference type="PANTHER" id="PTHR48100:SF1">
    <property type="entry name" value="HISTIDINE PHOSPHATASE FAMILY PROTEIN-RELATED"/>
    <property type="match status" value="1"/>
</dbReference>
<dbReference type="InterPro" id="IPR050275">
    <property type="entry name" value="PGM_Phosphatase"/>
</dbReference>
<dbReference type="PANTHER" id="PTHR48100">
    <property type="entry name" value="BROAD-SPECIFICITY PHOSPHATASE YOR283W-RELATED"/>
    <property type="match status" value="1"/>
</dbReference>
<dbReference type="RefSeq" id="WP_181356363.1">
    <property type="nucleotide sequence ID" value="NZ_JABJXA010000074.1"/>
</dbReference>
<evidence type="ECO:0000313" key="1">
    <source>
        <dbReference type="EMBL" id="MBB1259975.1"/>
    </source>
</evidence>
<dbReference type="Gene3D" id="3.40.50.1240">
    <property type="entry name" value="Phosphoglycerate mutase-like"/>
    <property type="match status" value="1"/>
</dbReference>
<comment type="caution">
    <text evidence="1">The sequence shown here is derived from an EMBL/GenBank/DDBJ whole genome shotgun (WGS) entry which is preliminary data.</text>
</comment>
<protein>
    <submittedName>
        <fullName evidence="1">Histidine phosphatase family protein</fullName>
    </submittedName>
</protein>
<dbReference type="AlphaFoldDB" id="A0A7W3ZTM5"/>
<dbReference type="InterPro" id="IPR029033">
    <property type="entry name" value="His_PPase_superfam"/>
</dbReference>
<evidence type="ECO:0000313" key="2">
    <source>
        <dbReference type="Proteomes" id="UP000517765"/>
    </source>
</evidence>
<proteinExistence type="predicted"/>
<dbReference type="Proteomes" id="UP000517765">
    <property type="component" value="Unassembled WGS sequence"/>
</dbReference>
<dbReference type="SUPFAM" id="SSF53254">
    <property type="entry name" value="Phosphoglycerate mutase-like"/>
    <property type="match status" value="1"/>
</dbReference>
<sequence>MPVVHLVRHGQASFGAADYDVLSETGRAQARLLGRELLRRTPRNPLLVSGALRRQRDTARLLAATAGIAAEPITDPRWDEYDHLNLINRYGPPPAAVNDPPPTSDDVQALLDRALTAWIEENADDGWRHFTGGVLAAFRELTARLDPGRDAVVVTSGGVIAALCGHLLDAGTAGIVALNRVTVNCGLTTVTLGRSGASLVAFNDHAHFSGAERALRTTR</sequence>
<dbReference type="Pfam" id="PF00300">
    <property type="entry name" value="His_Phos_1"/>
    <property type="match status" value="1"/>
</dbReference>
<organism evidence="1 2">
    <name type="scientific">Streptomyces alkaliterrae</name>
    <dbReference type="NCBI Taxonomy" id="2213162"/>
    <lineage>
        <taxon>Bacteria</taxon>
        <taxon>Bacillati</taxon>
        <taxon>Actinomycetota</taxon>
        <taxon>Actinomycetes</taxon>
        <taxon>Kitasatosporales</taxon>
        <taxon>Streptomycetaceae</taxon>
        <taxon>Streptomyces</taxon>
    </lineage>
</organism>
<gene>
    <name evidence="1" type="ORF">H3147_14195</name>
</gene>
<accession>A0A7W3ZTM5</accession>
<dbReference type="InterPro" id="IPR013078">
    <property type="entry name" value="His_Pase_superF_clade-1"/>
</dbReference>
<reference evidence="2" key="1">
    <citation type="submission" date="2020-05" db="EMBL/GenBank/DDBJ databases">
        <title>Classification of alakaliphilic streptomycetes isolated from an alkaline soil next to Lonar Crater, India and a proposal for the recognition of Streptomyces alkaliterrae sp. nov.</title>
        <authorList>
            <person name="Golinska P."/>
        </authorList>
    </citation>
    <scope>NUCLEOTIDE SEQUENCE [LARGE SCALE GENOMIC DNA]</scope>
    <source>
        <strain evidence="2">OF8</strain>
    </source>
</reference>